<dbReference type="SUPFAM" id="SSF53271">
    <property type="entry name" value="PRTase-like"/>
    <property type="match status" value="1"/>
</dbReference>
<evidence type="ECO:0000313" key="1">
    <source>
        <dbReference type="EMBL" id="ANN69892.1"/>
    </source>
</evidence>
<accession>A0ABN4R9T0</accession>
<organism evidence="1 2">
    <name type="scientific">Bordetella bronchialis</name>
    <dbReference type="NCBI Taxonomy" id="463025"/>
    <lineage>
        <taxon>Bacteria</taxon>
        <taxon>Pseudomonadati</taxon>
        <taxon>Pseudomonadota</taxon>
        <taxon>Betaproteobacteria</taxon>
        <taxon>Burkholderiales</taxon>
        <taxon>Alcaligenaceae</taxon>
        <taxon>Bordetella</taxon>
    </lineage>
</organism>
<evidence type="ECO:0008006" key="3">
    <source>
        <dbReference type="Google" id="ProtNLM"/>
    </source>
</evidence>
<evidence type="ECO:0000313" key="2">
    <source>
        <dbReference type="Proteomes" id="UP000091897"/>
    </source>
</evidence>
<dbReference type="InterPro" id="IPR051910">
    <property type="entry name" value="ComF/GntX_DNA_util-trans"/>
</dbReference>
<dbReference type="Gene3D" id="3.40.50.2020">
    <property type="match status" value="1"/>
</dbReference>
<dbReference type="InterPro" id="IPR029057">
    <property type="entry name" value="PRTase-like"/>
</dbReference>
<sequence>MQAWRAAGYRLLSMIPTDCPLCGGPSAGGRPCAGCLRDVAATMHAGQPRCPRCALRLRAELSPCPDCARRSLPLAGTSAGFDYEAPGDMLISRYKVEKRLVLAGPLADFILRAPGFPPDGGGARDLAPGTVLVPIPSSRASLRRRGFNPAAELARALARRTGLPVRLGWLARSREGPKQSGLSREARLRMAPGGYACPAQIPPCPIALVDDVMTTGSTLHAAALALRAAGAGRIVALVAARAPADAAGTLAQYRLP</sequence>
<dbReference type="PANTHER" id="PTHR47505">
    <property type="entry name" value="DNA UTILIZATION PROTEIN YHGH"/>
    <property type="match status" value="1"/>
</dbReference>
<dbReference type="EMBL" id="CP016170">
    <property type="protein sequence ID" value="ANN69892.1"/>
    <property type="molecule type" value="Genomic_DNA"/>
</dbReference>
<gene>
    <name evidence="1" type="ORF">BAU06_24025</name>
</gene>
<protein>
    <recommendedName>
        <fullName evidence="3">Phosphoribosyltransferase domain-containing protein</fullName>
    </recommendedName>
</protein>
<keyword evidence="2" id="KW-1185">Reference proteome</keyword>
<name>A0ABN4R9T0_9BORD</name>
<dbReference type="PANTHER" id="PTHR47505:SF1">
    <property type="entry name" value="DNA UTILIZATION PROTEIN YHGH"/>
    <property type="match status" value="1"/>
</dbReference>
<proteinExistence type="predicted"/>
<reference evidence="1 2" key="1">
    <citation type="submission" date="2016-06" db="EMBL/GenBank/DDBJ databases">
        <title>Complete genome sequences of Bordetella bronchialis and Bordetella flabilis.</title>
        <authorList>
            <person name="LiPuma J.J."/>
            <person name="Spilker T."/>
        </authorList>
    </citation>
    <scope>NUCLEOTIDE SEQUENCE [LARGE SCALE GENOMIC DNA]</scope>
    <source>
        <strain evidence="1 2">AU3182</strain>
    </source>
</reference>
<dbReference type="Proteomes" id="UP000091897">
    <property type="component" value="Chromosome"/>
</dbReference>